<organism evidence="1 2">
    <name type="scientific">Mauremys mutica</name>
    <name type="common">yellowpond turtle</name>
    <dbReference type="NCBI Taxonomy" id="74926"/>
    <lineage>
        <taxon>Eukaryota</taxon>
        <taxon>Metazoa</taxon>
        <taxon>Chordata</taxon>
        <taxon>Craniata</taxon>
        <taxon>Vertebrata</taxon>
        <taxon>Euteleostomi</taxon>
        <taxon>Archelosauria</taxon>
        <taxon>Testudinata</taxon>
        <taxon>Testudines</taxon>
        <taxon>Cryptodira</taxon>
        <taxon>Durocryptodira</taxon>
        <taxon>Testudinoidea</taxon>
        <taxon>Geoemydidae</taxon>
        <taxon>Geoemydinae</taxon>
        <taxon>Mauremys</taxon>
    </lineage>
</organism>
<protein>
    <submittedName>
        <fullName evidence="1">Uncharacterized protein</fullName>
    </submittedName>
</protein>
<reference evidence="1" key="1">
    <citation type="submission" date="2021-09" db="EMBL/GenBank/DDBJ databases">
        <title>The genome of Mauremys mutica provides insights into the evolution of semi-aquatic lifestyle.</title>
        <authorList>
            <person name="Gong S."/>
            <person name="Gao Y."/>
        </authorList>
    </citation>
    <scope>NUCLEOTIDE SEQUENCE</scope>
    <source>
        <strain evidence="1">MM-2020</strain>
        <tissue evidence="1">Muscle</tissue>
    </source>
</reference>
<sequence length="113" mass="12932">MKYAIKLQDSEFCDNLEVFLYKALKVPNQISRHQCFCNVHMAYYLKSACTEMIMKVMYEQHRNKPAIVQIGAVQVICTSLLIHYTPCVARLGTYSYISKIVVVQCASMKKGTV</sequence>
<evidence type="ECO:0000313" key="2">
    <source>
        <dbReference type="Proteomes" id="UP000827986"/>
    </source>
</evidence>
<dbReference type="EMBL" id="JAHDVG010000474">
    <property type="protein sequence ID" value="KAH1177816.1"/>
    <property type="molecule type" value="Genomic_DNA"/>
</dbReference>
<dbReference type="Proteomes" id="UP000827986">
    <property type="component" value="Unassembled WGS sequence"/>
</dbReference>
<evidence type="ECO:0000313" key="1">
    <source>
        <dbReference type="EMBL" id="KAH1177816.1"/>
    </source>
</evidence>
<dbReference type="AlphaFoldDB" id="A0A9D3XDS9"/>
<proteinExistence type="predicted"/>
<accession>A0A9D3XDS9</accession>
<name>A0A9D3XDS9_9SAUR</name>
<gene>
    <name evidence="1" type="ORF">KIL84_011518</name>
</gene>
<comment type="caution">
    <text evidence="1">The sequence shown here is derived from an EMBL/GenBank/DDBJ whole genome shotgun (WGS) entry which is preliminary data.</text>
</comment>
<keyword evidence="2" id="KW-1185">Reference proteome</keyword>